<dbReference type="CDD" id="cd00082">
    <property type="entry name" value="HisKA"/>
    <property type="match status" value="1"/>
</dbReference>
<gene>
    <name evidence="12" type="ORF">H9981_09430</name>
</gene>
<dbReference type="InterPro" id="IPR003594">
    <property type="entry name" value="HATPase_dom"/>
</dbReference>
<evidence type="ECO:0000256" key="10">
    <source>
        <dbReference type="SAM" id="Phobius"/>
    </source>
</evidence>
<dbReference type="Pfam" id="PF02518">
    <property type="entry name" value="HATPase_c"/>
    <property type="match status" value="1"/>
</dbReference>
<evidence type="ECO:0000256" key="6">
    <source>
        <dbReference type="ARBA" id="ARBA00022679"/>
    </source>
</evidence>
<evidence type="ECO:0000256" key="3">
    <source>
        <dbReference type="ARBA" id="ARBA00012438"/>
    </source>
</evidence>
<accession>A0A9D2ATE4</accession>
<dbReference type="AlphaFoldDB" id="A0A9D2ATE4"/>
<organism evidence="12 13">
    <name type="scientific">Candidatus Mediterraneibacter caccavium</name>
    <dbReference type="NCBI Taxonomy" id="2838661"/>
    <lineage>
        <taxon>Bacteria</taxon>
        <taxon>Bacillati</taxon>
        <taxon>Bacillota</taxon>
        <taxon>Clostridia</taxon>
        <taxon>Lachnospirales</taxon>
        <taxon>Lachnospiraceae</taxon>
        <taxon>Mediterraneibacter</taxon>
    </lineage>
</organism>
<dbReference type="InterPro" id="IPR036097">
    <property type="entry name" value="HisK_dim/P_sf"/>
</dbReference>
<evidence type="ECO:0000256" key="1">
    <source>
        <dbReference type="ARBA" id="ARBA00000085"/>
    </source>
</evidence>
<feature type="domain" description="Histidine kinase" evidence="11">
    <location>
        <begin position="126"/>
        <end position="328"/>
    </location>
</feature>
<dbReference type="GO" id="GO:0005886">
    <property type="term" value="C:plasma membrane"/>
    <property type="evidence" value="ECO:0007669"/>
    <property type="project" value="UniProtKB-SubCell"/>
</dbReference>
<dbReference type="PANTHER" id="PTHR44936">
    <property type="entry name" value="SENSOR PROTEIN CREC"/>
    <property type="match status" value="1"/>
</dbReference>
<dbReference type="InterPro" id="IPR004358">
    <property type="entry name" value="Sig_transdc_His_kin-like_C"/>
</dbReference>
<dbReference type="InterPro" id="IPR003661">
    <property type="entry name" value="HisK_dim/P_dom"/>
</dbReference>
<dbReference type="PANTHER" id="PTHR44936:SF9">
    <property type="entry name" value="SENSOR PROTEIN CREC"/>
    <property type="match status" value="1"/>
</dbReference>
<keyword evidence="7 12" id="KW-0418">Kinase</keyword>
<reference evidence="12" key="1">
    <citation type="journal article" date="2021" name="PeerJ">
        <title>Extensive microbial diversity within the chicken gut microbiome revealed by metagenomics and culture.</title>
        <authorList>
            <person name="Gilroy R."/>
            <person name="Ravi A."/>
            <person name="Getino M."/>
            <person name="Pursley I."/>
            <person name="Horton D.L."/>
            <person name="Alikhan N.F."/>
            <person name="Baker D."/>
            <person name="Gharbi K."/>
            <person name="Hall N."/>
            <person name="Watson M."/>
            <person name="Adriaenssens E.M."/>
            <person name="Foster-Nyarko E."/>
            <person name="Jarju S."/>
            <person name="Secka A."/>
            <person name="Antonio M."/>
            <person name="Oren A."/>
            <person name="Chaudhuri R.R."/>
            <person name="La Ragione R."/>
            <person name="Hildebrand F."/>
            <person name="Pallen M.J."/>
        </authorList>
    </citation>
    <scope>NUCLEOTIDE SEQUENCE</scope>
    <source>
        <strain evidence="12">ChiSjej5B23-15282</strain>
    </source>
</reference>
<proteinExistence type="predicted"/>
<dbReference type="PRINTS" id="PR00344">
    <property type="entry name" value="BCTRLSENSOR"/>
</dbReference>
<dbReference type="Gene3D" id="1.10.287.130">
    <property type="match status" value="1"/>
</dbReference>
<evidence type="ECO:0000256" key="8">
    <source>
        <dbReference type="ARBA" id="ARBA00023012"/>
    </source>
</evidence>
<dbReference type="EC" id="2.7.13.3" evidence="3"/>
<keyword evidence="4" id="KW-1003">Cell membrane</keyword>
<comment type="caution">
    <text evidence="12">The sequence shown here is derived from an EMBL/GenBank/DDBJ whole genome shotgun (WGS) entry which is preliminary data.</text>
</comment>
<dbReference type="SMART" id="SM00387">
    <property type="entry name" value="HATPase_c"/>
    <property type="match status" value="1"/>
</dbReference>
<comment type="catalytic activity">
    <reaction evidence="1">
        <text>ATP + protein L-histidine = ADP + protein N-phospho-L-histidine.</text>
        <dbReference type="EC" id="2.7.13.3"/>
    </reaction>
</comment>
<dbReference type="GO" id="GO:0000155">
    <property type="term" value="F:phosphorelay sensor kinase activity"/>
    <property type="evidence" value="ECO:0007669"/>
    <property type="project" value="InterPro"/>
</dbReference>
<feature type="transmembrane region" description="Helical" evidence="10">
    <location>
        <begin position="37"/>
        <end position="55"/>
    </location>
</feature>
<keyword evidence="9" id="KW-0843">Virulence</keyword>
<sequence length="334" mass="38403">MNFILYLETKICDILFHIVFTGMGVLLLATAGFHNGYLILAAAFSVCACLIFHWLRYRHQAARQTRIMDLTDSLEETWYAAEVLPSPREPESRAYHYALKRACKAMNERLEKPEEEQQDYREYIESFAHEIKVPISALSLAFDNMKDYELKKETDRIYNLVEQMLYYARSENTEKDYFVRRLSLPDVVHDILLKYRRYFLDAGIELDIRIKDTVVFTDEKWLGFILSQIIQNSVKYFDKPKKRLSIYSEESPASAVLVIEDNGCGISAADLPRVFEKGFTGSDRSKTASTGMGLYLAKTLCDRLGLGLTVQSREGEFTRVTVVFPKGTVHETGS</sequence>
<evidence type="ECO:0000256" key="4">
    <source>
        <dbReference type="ARBA" id="ARBA00022475"/>
    </source>
</evidence>
<evidence type="ECO:0000256" key="5">
    <source>
        <dbReference type="ARBA" id="ARBA00022553"/>
    </source>
</evidence>
<keyword evidence="10" id="KW-0812">Transmembrane</keyword>
<evidence type="ECO:0000256" key="9">
    <source>
        <dbReference type="ARBA" id="ARBA00023026"/>
    </source>
</evidence>
<dbReference type="InterPro" id="IPR005467">
    <property type="entry name" value="His_kinase_dom"/>
</dbReference>
<reference evidence="12" key="2">
    <citation type="submission" date="2021-04" db="EMBL/GenBank/DDBJ databases">
        <authorList>
            <person name="Gilroy R."/>
        </authorList>
    </citation>
    <scope>NUCLEOTIDE SEQUENCE</scope>
    <source>
        <strain evidence="12">ChiSjej5B23-15282</strain>
    </source>
</reference>
<comment type="subcellular location">
    <subcellularLocation>
        <location evidence="2">Cell membrane</location>
        <topology evidence="2">Multi-pass membrane protein</topology>
    </subcellularLocation>
</comment>
<dbReference type="Proteomes" id="UP000824243">
    <property type="component" value="Unassembled WGS sequence"/>
</dbReference>
<dbReference type="SUPFAM" id="SSF47384">
    <property type="entry name" value="Homodimeric domain of signal transducing histidine kinase"/>
    <property type="match status" value="1"/>
</dbReference>
<feature type="transmembrane region" description="Helical" evidence="10">
    <location>
        <begin position="12"/>
        <end position="31"/>
    </location>
</feature>
<dbReference type="InterPro" id="IPR036890">
    <property type="entry name" value="HATPase_C_sf"/>
</dbReference>
<dbReference type="InterPro" id="IPR050980">
    <property type="entry name" value="2C_sensor_his_kinase"/>
</dbReference>
<evidence type="ECO:0000256" key="2">
    <source>
        <dbReference type="ARBA" id="ARBA00004651"/>
    </source>
</evidence>
<evidence type="ECO:0000313" key="13">
    <source>
        <dbReference type="Proteomes" id="UP000824243"/>
    </source>
</evidence>
<evidence type="ECO:0000256" key="7">
    <source>
        <dbReference type="ARBA" id="ARBA00022777"/>
    </source>
</evidence>
<evidence type="ECO:0000259" key="11">
    <source>
        <dbReference type="PROSITE" id="PS50109"/>
    </source>
</evidence>
<evidence type="ECO:0000313" key="12">
    <source>
        <dbReference type="EMBL" id="HIX49210.1"/>
    </source>
</evidence>
<keyword evidence="10" id="KW-1133">Transmembrane helix</keyword>
<dbReference type="SUPFAM" id="SSF55874">
    <property type="entry name" value="ATPase domain of HSP90 chaperone/DNA topoisomerase II/histidine kinase"/>
    <property type="match status" value="1"/>
</dbReference>
<dbReference type="PROSITE" id="PS50109">
    <property type="entry name" value="HIS_KIN"/>
    <property type="match status" value="1"/>
</dbReference>
<keyword evidence="10" id="KW-0472">Membrane</keyword>
<protein>
    <recommendedName>
        <fullName evidence="3">histidine kinase</fullName>
        <ecNumber evidence="3">2.7.13.3</ecNumber>
    </recommendedName>
</protein>
<keyword evidence="8" id="KW-0902">Two-component regulatory system</keyword>
<name>A0A9D2ATE4_9FIRM</name>
<dbReference type="EMBL" id="DXFA01000159">
    <property type="protein sequence ID" value="HIX49210.1"/>
    <property type="molecule type" value="Genomic_DNA"/>
</dbReference>
<keyword evidence="5" id="KW-0597">Phosphoprotein</keyword>
<dbReference type="Gene3D" id="3.30.565.10">
    <property type="entry name" value="Histidine kinase-like ATPase, C-terminal domain"/>
    <property type="match status" value="1"/>
</dbReference>
<keyword evidence="6" id="KW-0808">Transferase</keyword>